<dbReference type="SUPFAM" id="SSF100950">
    <property type="entry name" value="NagB/RpiA/CoA transferase-like"/>
    <property type="match status" value="1"/>
</dbReference>
<dbReference type="Pfam" id="PF04545">
    <property type="entry name" value="Sigma70_r4"/>
    <property type="match status" value="1"/>
</dbReference>
<dbReference type="InterPro" id="IPR013324">
    <property type="entry name" value="RNA_pol_sigma_r3/r4-like"/>
</dbReference>
<name>A0A1M4UEB5_9FIRM</name>
<gene>
    <name evidence="6" type="ORF">SAMN02746064_00740</name>
</gene>
<dbReference type="GO" id="GO:0003700">
    <property type="term" value="F:DNA-binding transcription factor activity"/>
    <property type="evidence" value="ECO:0007669"/>
    <property type="project" value="InterPro"/>
</dbReference>
<evidence type="ECO:0000256" key="2">
    <source>
        <dbReference type="ARBA" id="ARBA00023015"/>
    </source>
</evidence>
<dbReference type="Pfam" id="PF04198">
    <property type="entry name" value="Sugar-bind"/>
    <property type="match status" value="1"/>
</dbReference>
<dbReference type="InterPro" id="IPR007630">
    <property type="entry name" value="RNA_pol_sigma70_r4"/>
</dbReference>
<dbReference type="OrthoDB" id="58802at2"/>
<accession>A0A1M4UEB5</accession>
<dbReference type="InterPro" id="IPR007324">
    <property type="entry name" value="Sugar-bd_dom_put"/>
</dbReference>
<dbReference type="STRING" id="1120975.SAMN02746064_00740"/>
<protein>
    <submittedName>
        <fullName evidence="6">DNA-binding transcriptional regulator LsrR, DeoR family</fullName>
    </submittedName>
</protein>
<keyword evidence="2" id="KW-0805">Transcription regulation</keyword>
<dbReference type="GO" id="GO:0030246">
    <property type="term" value="F:carbohydrate binding"/>
    <property type="evidence" value="ECO:0007669"/>
    <property type="project" value="InterPro"/>
</dbReference>
<dbReference type="Gene3D" id="3.40.50.1360">
    <property type="match status" value="1"/>
</dbReference>
<dbReference type="Proteomes" id="UP000184251">
    <property type="component" value="Unassembled WGS sequence"/>
</dbReference>
<sequence>MDYRYDVRLMVRCAKMHYEDNLKQNEIAEKLGVSKATVSRIINYAKEKKIIEFKINNPYPEEILELEKKIEDKYGLTEVIIADLGSEDESDIKKALAKEAAKYLTRVLKQGMLVGVSSGTTLAEIPRYIENTKNNDITFVPMVGGNGQYMPNIQTNNIALNFARVLKGNSKILHAPAIVEKIENKKMLIEDPGIKSVLSLTDKLDIALMGIGSSTLQSSVKMIAEFLTNEELEQIAEKGAVADVCNIFVDKFGNGDKFESNQRVIGISLDNIRRTPLKVGIAGHIDKLDAIKGILNTDLINVLVTDISIARNLA</sequence>
<organism evidence="6 7">
    <name type="scientific">Alkalibacter saccharofermentans DSM 14828</name>
    <dbReference type="NCBI Taxonomy" id="1120975"/>
    <lineage>
        <taxon>Bacteria</taxon>
        <taxon>Bacillati</taxon>
        <taxon>Bacillota</taxon>
        <taxon>Clostridia</taxon>
        <taxon>Eubacteriales</taxon>
        <taxon>Eubacteriaceae</taxon>
        <taxon>Alkalibacter</taxon>
    </lineage>
</organism>
<dbReference type="GO" id="GO:0003677">
    <property type="term" value="F:DNA binding"/>
    <property type="evidence" value="ECO:0007669"/>
    <property type="project" value="UniProtKB-KW"/>
</dbReference>
<proteinExistence type="inferred from homology"/>
<dbReference type="EMBL" id="FQTU01000003">
    <property type="protein sequence ID" value="SHE55109.1"/>
    <property type="molecule type" value="Genomic_DNA"/>
</dbReference>
<dbReference type="PROSITE" id="PS50943">
    <property type="entry name" value="HTH_CROC1"/>
    <property type="match status" value="1"/>
</dbReference>
<dbReference type="GO" id="GO:0006352">
    <property type="term" value="P:DNA-templated transcription initiation"/>
    <property type="evidence" value="ECO:0007669"/>
    <property type="project" value="InterPro"/>
</dbReference>
<dbReference type="Gene3D" id="1.10.10.60">
    <property type="entry name" value="Homeodomain-like"/>
    <property type="match status" value="1"/>
</dbReference>
<keyword evidence="3 6" id="KW-0238">DNA-binding</keyword>
<dbReference type="InterPro" id="IPR001387">
    <property type="entry name" value="Cro/C1-type_HTH"/>
</dbReference>
<evidence type="ECO:0000256" key="3">
    <source>
        <dbReference type="ARBA" id="ARBA00023125"/>
    </source>
</evidence>
<keyword evidence="4" id="KW-0804">Transcription</keyword>
<keyword evidence="7" id="KW-1185">Reference proteome</keyword>
<dbReference type="PANTHER" id="PTHR34294:SF1">
    <property type="entry name" value="TRANSCRIPTIONAL REGULATOR LSRR"/>
    <property type="match status" value="1"/>
</dbReference>
<dbReference type="AlphaFoldDB" id="A0A1M4UEB5"/>
<evidence type="ECO:0000259" key="5">
    <source>
        <dbReference type="PROSITE" id="PS50943"/>
    </source>
</evidence>
<reference evidence="6 7" key="1">
    <citation type="submission" date="2016-11" db="EMBL/GenBank/DDBJ databases">
        <authorList>
            <person name="Jaros S."/>
            <person name="Januszkiewicz K."/>
            <person name="Wedrychowicz H."/>
        </authorList>
    </citation>
    <scope>NUCLEOTIDE SEQUENCE [LARGE SCALE GENOMIC DNA]</scope>
    <source>
        <strain evidence="6 7">DSM 14828</strain>
    </source>
</reference>
<dbReference type="InterPro" id="IPR037171">
    <property type="entry name" value="NagB/RpiA_transferase-like"/>
</dbReference>
<comment type="similarity">
    <text evidence="1">Belongs to the SorC transcriptional regulatory family.</text>
</comment>
<evidence type="ECO:0000313" key="6">
    <source>
        <dbReference type="EMBL" id="SHE55109.1"/>
    </source>
</evidence>
<evidence type="ECO:0000256" key="1">
    <source>
        <dbReference type="ARBA" id="ARBA00010466"/>
    </source>
</evidence>
<evidence type="ECO:0000313" key="7">
    <source>
        <dbReference type="Proteomes" id="UP000184251"/>
    </source>
</evidence>
<evidence type="ECO:0000256" key="4">
    <source>
        <dbReference type="ARBA" id="ARBA00023163"/>
    </source>
</evidence>
<dbReference type="PANTHER" id="PTHR34294">
    <property type="entry name" value="TRANSCRIPTIONAL REGULATOR-RELATED"/>
    <property type="match status" value="1"/>
</dbReference>
<dbReference type="RefSeq" id="WP_073269733.1">
    <property type="nucleotide sequence ID" value="NZ_FQTU01000003.1"/>
</dbReference>
<dbReference type="InterPro" id="IPR051054">
    <property type="entry name" value="SorC_transcr_regulators"/>
</dbReference>
<dbReference type="SUPFAM" id="SSF88659">
    <property type="entry name" value="Sigma3 and sigma4 domains of RNA polymerase sigma factors"/>
    <property type="match status" value="1"/>
</dbReference>
<feature type="domain" description="HTH cro/C1-type" evidence="5">
    <location>
        <begin position="21"/>
        <end position="43"/>
    </location>
</feature>